<organism evidence="1 2">
    <name type="scientific">Bimuria novae-zelandiae CBS 107.79</name>
    <dbReference type="NCBI Taxonomy" id="1447943"/>
    <lineage>
        <taxon>Eukaryota</taxon>
        <taxon>Fungi</taxon>
        <taxon>Dikarya</taxon>
        <taxon>Ascomycota</taxon>
        <taxon>Pezizomycotina</taxon>
        <taxon>Dothideomycetes</taxon>
        <taxon>Pleosporomycetidae</taxon>
        <taxon>Pleosporales</taxon>
        <taxon>Massarineae</taxon>
        <taxon>Didymosphaeriaceae</taxon>
        <taxon>Bimuria</taxon>
    </lineage>
</organism>
<keyword evidence="2" id="KW-1185">Reference proteome</keyword>
<reference evidence="1" key="1">
    <citation type="journal article" date="2020" name="Stud. Mycol.">
        <title>101 Dothideomycetes genomes: a test case for predicting lifestyles and emergence of pathogens.</title>
        <authorList>
            <person name="Haridas S."/>
            <person name="Albert R."/>
            <person name="Binder M."/>
            <person name="Bloem J."/>
            <person name="Labutti K."/>
            <person name="Salamov A."/>
            <person name="Andreopoulos B."/>
            <person name="Baker S."/>
            <person name="Barry K."/>
            <person name="Bills G."/>
            <person name="Bluhm B."/>
            <person name="Cannon C."/>
            <person name="Castanera R."/>
            <person name="Culley D."/>
            <person name="Daum C."/>
            <person name="Ezra D."/>
            <person name="Gonzalez J."/>
            <person name="Henrissat B."/>
            <person name="Kuo A."/>
            <person name="Liang C."/>
            <person name="Lipzen A."/>
            <person name="Lutzoni F."/>
            <person name="Magnuson J."/>
            <person name="Mondo S."/>
            <person name="Nolan M."/>
            <person name="Ohm R."/>
            <person name="Pangilinan J."/>
            <person name="Park H.-J."/>
            <person name="Ramirez L."/>
            <person name="Alfaro M."/>
            <person name="Sun H."/>
            <person name="Tritt A."/>
            <person name="Yoshinaga Y."/>
            <person name="Zwiers L.-H."/>
            <person name="Turgeon B."/>
            <person name="Goodwin S."/>
            <person name="Spatafora J."/>
            <person name="Crous P."/>
            <person name="Grigoriev I."/>
        </authorList>
    </citation>
    <scope>NUCLEOTIDE SEQUENCE</scope>
    <source>
        <strain evidence="1">CBS 107.79</strain>
    </source>
</reference>
<dbReference type="EMBL" id="ML976701">
    <property type="protein sequence ID" value="KAF1970404.1"/>
    <property type="molecule type" value="Genomic_DNA"/>
</dbReference>
<name>A0A6A5V069_9PLEO</name>
<protein>
    <recommendedName>
        <fullName evidence="3">Heterokaryon incompatibility domain-containing protein</fullName>
    </recommendedName>
</protein>
<evidence type="ECO:0000313" key="2">
    <source>
        <dbReference type="Proteomes" id="UP000800036"/>
    </source>
</evidence>
<sequence length="393" mass="44483">MFASLTPGDQLENVFWYRGILSMNFIVAYRLEYHIFGPQRISHVLRIFGEREAKLPIDKVFALVGIAKRYDTDLKQLVDYRIKSDETVLLDLAIFLFDHEEAFEILYLAGIGRGGRNPNLPSWVVDWTMQCANTPLNSEFLPEALRYRAATSKPLRAMRGTSQREIIVRGQLFDKITGLVPLHTNVTGRESFTDIHLLLGSYLDETLKLAREKSRDPYPHAVNQSLDEAVWRTLIGDKTNTERPAPASYAHILARLNQGFADLKDPLSRYFPELRFSEVTKENIRNGNAQIEMEKLLASMESIEQMQNIDILFDSGKGSSPYVFCVTAQGFIGMVPQLSQVEDSIVLLHGMEVPYLLRGGDVKWRYQLVGDAYVHGIMDGEGVSGDGEDFTLV</sequence>
<dbReference type="InterPro" id="IPR052895">
    <property type="entry name" value="HetReg/Transcr_Mod"/>
</dbReference>
<gene>
    <name evidence="1" type="ORF">BU23DRAFT_474330</name>
</gene>
<accession>A0A6A5V069</accession>
<dbReference type="Proteomes" id="UP000800036">
    <property type="component" value="Unassembled WGS sequence"/>
</dbReference>
<dbReference type="AlphaFoldDB" id="A0A6A5V069"/>
<proteinExistence type="predicted"/>
<dbReference type="PANTHER" id="PTHR24148:SF64">
    <property type="entry name" value="HETEROKARYON INCOMPATIBILITY DOMAIN-CONTAINING PROTEIN"/>
    <property type="match status" value="1"/>
</dbReference>
<evidence type="ECO:0008006" key="3">
    <source>
        <dbReference type="Google" id="ProtNLM"/>
    </source>
</evidence>
<dbReference type="PANTHER" id="PTHR24148">
    <property type="entry name" value="ANKYRIN REPEAT DOMAIN-CONTAINING PROTEIN 39 HOMOLOG-RELATED"/>
    <property type="match status" value="1"/>
</dbReference>
<dbReference type="Pfam" id="PF26639">
    <property type="entry name" value="Het-6_barrel"/>
    <property type="match status" value="1"/>
</dbReference>
<dbReference type="OrthoDB" id="2157530at2759"/>
<evidence type="ECO:0000313" key="1">
    <source>
        <dbReference type="EMBL" id="KAF1970404.1"/>
    </source>
</evidence>